<dbReference type="Gene3D" id="3.30.565.10">
    <property type="entry name" value="Histidine kinase-like ATPase, C-terminal domain"/>
    <property type="match status" value="1"/>
</dbReference>
<dbReference type="EC" id="2.7.13.3" evidence="3"/>
<dbReference type="SMART" id="SM00388">
    <property type="entry name" value="HisKA"/>
    <property type="match status" value="1"/>
</dbReference>
<evidence type="ECO:0000256" key="9">
    <source>
        <dbReference type="ARBA" id="ARBA00023012"/>
    </source>
</evidence>
<evidence type="ECO:0000256" key="8">
    <source>
        <dbReference type="ARBA" id="ARBA00022989"/>
    </source>
</evidence>
<name>A0A5B8A551_9BACT</name>
<dbReference type="GO" id="GO:0005886">
    <property type="term" value="C:plasma membrane"/>
    <property type="evidence" value="ECO:0007669"/>
    <property type="project" value="TreeGrafter"/>
</dbReference>
<dbReference type="Pfam" id="PF02518">
    <property type="entry name" value="HATPase_c"/>
    <property type="match status" value="1"/>
</dbReference>
<accession>A0A5B8A551</accession>
<keyword evidence="10" id="KW-0472">Membrane</keyword>
<evidence type="ECO:0000256" key="3">
    <source>
        <dbReference type="ARBA" id="ARBA00012438"/>
    </source>
</evidence>
<dbReference type="InterPro" id="IPR036097">
    <property type="entry name" value="HisK_dim/P_sf"/>
</dbReference>
<dbReference type="SMART" id="SM00387">
    <property type="entry name" value="HATPase_c"/>
    <property type="match status" value="1"/>
</dbReference>
<dbReference type="InterPro" id="IPR036890">
    <property type="entry name" value="HATPase_C_sf"/>
</dbReference>
<dbReference type="InterPro" id="IPR050428">
    <property type="entry name" value="TCS_sensor_his_kinase"/>
</dbReference>
<dbReference type="Proteomes" id="UP000305398">
    <property type="component" value="Chromosome"/>
</dbReference>
<dbReference type="InterPro" id="IPR003661">
    <property type="entry name" value="HisK_dim/P_dom"/>
</dbReference>
<dbReference type="GO" id="GO:0000155">
    <property type="term" value="F:phosphorelay sensor kinase activity"/>
    <property type="evidence" value="ECO:0007669"/>
    <property type="project" value="InterPro"/>
</dbReference>
<dbReference type="PANTHER" id="PTHR45436">
    <property type="entry name" value="SENSOR HISTIDINE KINASE YKOH"/>
    <property type="match status" value="1"/>
</dbReference>
<dbReference type="PRINTS" id="PR00344">
    <property type="entry name" value="BCTRLSENSOR"/>
</dbReference>
<dbReference type="SUPFAM" id="SSF47384">
    <property type="entry name" value="Homodimeric domain of signal transducing histidine kinase"/>
    <property type="match status" value="1"/>
</dbReference>
<dbReference type="InterPro" id="IPR005467">
    <property type="entry name" value="His_kinase_dom"/>
</dbReference>
<organism evidence="12 13">
    <name type="scientific">Hymenobacter jejuensis</name>
    <dbReference type="NCBI Taxonomy" id="2502781"/>
    <lineage>
        <taxon>Bacteria</taxon>
        <taxon>Pseudomonadati</taxon>
        <taxon>Bacteroidota</taxon>
        <taxon>Cytophagia</taxon>
        <taxon>Cytophagales</taxon>
        <taxon>Hymenobacteraceae</taxon>
        <taxon>Hymenobacter</taxon>
    </lineage>
</organism>
<evidence type="ECO:0000256" key="6">
    <source>
        <dbReference type="ARBA" id="ARBA00022692"/>
    </source>
</evidence>
<keyword evidence="13" id="KW-1185">Reference proteome</keyword>
<dbReference type="InterPro" id="IPR003594">
    <property type="entry name" value="HATPase_dom"/>
</dbReference>
<keyword evidence="7 12" id="KW-0418">Kinase</keyword>
<keyword evidence="4" id="KW-0597">Phosphoprotein</keyword>
<evidence type="ECO:0000256" key="10">
    <source>
        <dbReference type="ARBA" id="ARBA00023136"/>
    </source>
</evidence>
<keyword evidence="9" id="KW-0902">Two-component regulatory system</keyword>
<dbReference type="PROSITE" id="PS50109">
    <property type="entry name" value="HIS_KIN"/>
    <property type="match status" value="1"/>
</dbReference>
<dbReference type="KEGG" id="hyj:FHG12_17155"/>
<dbReference type="InterPro" id="IPR004358">
    <property type="entry name" value="Sig_transdc_His_kin-like_C"/>
</dbReference>
<keyword evidence="6" id="KW-0812">Transmembrane</keyword>
<protein>
    <recommendedName>
        <fullName evidence="3">histidine kinase</fullName>
        <ecNumber evidence="3">2.7.13.3</ecNumber>
    </recommendedName>
</protein>
<gene>
    <name evidence="12" type="ORF">FHG12_17155</name>
</gene>
<dbReference type="EMBL" id="CP040896">
    <property type="protein sequence ID" value="QDA61715.1"/>
    <property type="molecule type" value="Genomic_DNA"/>
</dbReference>
<keyword evidence="8" id="KW-1133">Transmembrane helix</keyword>
<dbReference type="OrthoDB" id="594725at2"/>
<dbReference type="PANTHER" id="PTHR45436:SF5">
    <property type="entry name" value="SENSOR HISTIDINE KINASE TRCS"/>
    <property type="match status" value="1"/>
</dbReference>
<feature type="domain" description="Histidine kinase" evidence="11">
    <location>
        <begin position="86"/>
        <end position="302"/>
    </location>
</feature>
<evidence type="ECO:0000313" key="12">
    <source>
        <dbReference type="EMBL" id="QDA61715.1"/>
    </source>
</evidence>
<evidence type="ECO:0000256" key="5">
    <source>
        <dbReference type="ARBA" id="ARBA00022679"/>
    </source>
</evidence>
<keyword evidence="5" id="KW-0808">Transferase</keyword>
<evidence type="ECO:0000256" key="2">
    <source>
        <dbReference type="ARBA" id="ARBA00004370"/>
    </source>
</evidence>
<evidence type="ECO:0000313" key="13">
    <source>
        <dbReference type="Proteomes" id="UP000305398"/>
    </source>
</evidence>
<reference evidence="12 13" key="1">
    <citation type="submission" date="2019-06" db="EMBL/GenBank/DDBJ databases">
        <authorList>
            <person name="Srinivasan S."/>
        </authorList>
    </citation>
    <scope>NUCLEOTIDE SEQUENCE [LARGE SCALE GENOMIC DNA]</scope>
    <source>
        <strain evidence="12 13">17J68-5</strain>
    </source>
</reference>
<dbReference type="CDD" id="cd00082">
    <property type="entry name" value="HisKA"/>
    <property type="match status" value="1"/>
</dbReference>
<evidence type="ECO:0000256" key="7">
    <source>
        <dbReference type="ARBA" id="ARBA00022777"/>
    </source>
</evidence>
<dbReference type="AlphaFoldDB" id="A0A5B8A551"/>
<dbReference type="SUPFAM" id="SSF55874">
    <property type="entry name" value="ATPase domain of HSP90 chaperone/DNA topoisomerase II/histidine kinase"/>
    <property type="match status" value="1"/>
</dbReference>
<dbReference type="RefSeq" id="WP_139516889.1">
    <property type="nucleotide sequence ID" value="NZ_CP040896.1"/>
</dbReference>
<dbReference type="Gene3D" id="1.10.287.130">
    <property type="match status" value="1"/>
</dbReference>
<evidence type="ECO:0000259" key="11">
    <source>
        <dbReference type="PROSITE" id="PS50109"/>
    </source>
</evidence>
<dbReference type="Pfam" id="PF00512">
    <property type="entry name" value="HisKA"/>
    <property type="match status" value="1"/>
</dbReference>
<proteinExistence type="predicted"/>
<evidence type="ECO:0000256" key="1">
    <source>
        <dbReference type="ARBA" id="ARBA00000085"/>
    </source>
</evidence>
<comment type="catalytic activity">
    <reaction evidence="1">
        <text>ATP + protein L-histidine = ADP + protein N-phospho-L-histidine.</text>
        <dbReference type="EC" id="2.7.13.3"/>
    </reaction>
</comment>
<sequence length="302" mass="33446">MLLFLFLGFLAGAALVGGVMGWQRQRTLRRLQEMAAQVEAIRVSSLYQRLSLDAKPGAEAPLLHSLNNLLTRLQNVFESQRSFVINASHKLRTPLTMITGQIEVTLIKARTAEEHEQTWRSVLQDISRLNQLSNDLLELAQLSADRFRLVPQTVALDEVIYQAGAKLKARRPSYQVKLEFAPQLDELDGPLTVPGDAHLLEQAFLHLLENGCKFSPDRQVRVELGLDAEHAVLQFQDHGSGIAAPELPRIFEPFFRGANARQVPGHGIGLALVQGVVQLHQGSIEVAPAPEVGTTFIVRLPL</sequence>
<dbReference type="FunFam" id="1.10.287.130:FF:000001">
    <property type="entry name" value="Two-component sensor histidine kinase"/>
    <property type="match status" value="1"/>
</dbReference>
<evidence type="ECO:0000256" key="4">
    <source>
        <dbReference type="ARBA" id="ARBA00022553"/>
    </source>
</evidence>
<comment type="subcellular location">
    <subcellularLocation>
        <location evidence="2">Membrane</location>
    </subcellularLocation>
</comment>